<dbReference type="PANTHER" id="PTHR43180">
    <property type="entry name" value="3-OXOACYL-(ACYL-CARRIER-PROTEIN) REDUCTASE (AFU_ORTHOLOGUE AFUA_6G11210)"/>
    <property type="match status" value="1"/>
</dbReference>
<evidence type="ECO:0000313" key="4">
    <source>
        <dbReference type="Proteomes" id="UP001345691"/>
    </source>
</evidence>
<evidence type="ECO:0000256" key="1">
    <source>
        <dbReference type="ARBA" id="ARBA00006484"/>
    </source>
</evidence>
<organism evidence="3 4">
    <name type="scientific">Exophiala sideris</name>
    <dbReference type="NCBI Taxonomy" id="1016849"/>
    <lineage>
        <taxon>Eukaryota</taxon>
        <taxon>Fungi</taxon>
        <taxon>Dikarya</taxon>
        <taxon>Ascomycota</taxon>
        <taxon>Pezizomycotina</taxon>
        <taxon>Eurotiomycetes</taxon>
        <taxon>Chaetothyriomycetidae</taxon>
        <taxon>Chaetothyriales</taxon>
        <taxon>Herpotrichiellaceae</taxon>
        <taxon>Exophiala</taxon>
    </lineage>
</organism>
<dbReference type="SUPFAM" id="SSF51735">
    <property type="entry name" value="NAD(P)-binding Rossmann-fold domains"/>
    <property type="match status" value="1"/>
</dbReference>
<comment type="caution">
    <text evidence="3">The sequence shown here is derived from an EMBL/GenBank/DDBJ whole genome shotgun (WGS) entry which is preliminary data.</text>
</comment>
<keyword evidence="2" id="KW-0560">Oxidoreductase</keyword>
<dbReference type="EMBL" id="JAVRRF010000033">
    <property type="protein sequence ID" value="KAK5051691.1"/>
    <property type="molecule type" value="Genomic_DNA"/>
</dbReference>
<name>A0ABR0IXZ1_9EURO</name>
<dbReference type="Gene3D" id="3.40.50.720">
    <property type="entry name" value="NAD(P)-binding Rossmann-like Domain"/>
    <property type="match status" value="1"/>
</dbReference>
<proteinExistence type="inferred from homology"/>
<protein>
    <submittedName>
        <fullName evidence="3">Uncharacterized protein</fullName>
    </submittedName>
</protein>
<accession>A0ABR0IXZ1</accession>
<dbReference type="InterPro" id="IPR002347">
    <property type="entry name" value="SDR_fam"/>
</dbReference>
<dbReference type="Proteomes" id="UP001345691">
    <property type="component" value="Unassembled WGS sequence"/>
</dbReference>
<evidence type="ECO:0000256" key="2">
    <source>
        <dbReference type="ARBA" id="ARBA00023002"/>
    </source>
</evidence>
<gene>
    <name evidence="3" type="ORF">LTR69_010191</name>
</gene>
<reference evidence="3 4" key="1">
    <citation type="submission" date="2023-08" db="EMBL/GenBank/DDBJ databases">
        <title>Black Yeasts Isolated from many extreme environments.</title>
        <authorList>
            <person name="Coleine C."/>
            <person name="Stajich J.E."/>
            <person name="Selbmann L."/>
        </authorList>
    </citation>
    <scope>NUCLEOTIDE SEQUENCE [LARGE SCALE GENOMIC DNA]</scope>
    <source>
        <strain evidence="3 4">CCFEE 6328</strain>
    </source>
</reference>
<evidence type="ECO:0000313" key="3">
    <source>
        <dbReference type="EMBL" id="KAK5051691.1"/>
    </source>
</evidence>
<sequence>MSAVYEYTGPVDCSVVPDKTQCSGKSVIVTGGRFKIVVPFGAIDPDVGVGCVKNGADPSPLLGANGMGEAYVREFTKNGAFVTYCDLNEEKGKAIETELTPEKCCFVKCDVSSWDDQVQLFAAAVTKSPSKTVDIVIANAGVGRGAGDPIMALEGATTVLI</sequence>
<dbReference type="Pfam" id="PF00106">
    <property type="entry name" value="adh_short"/>
    <property type="match status" value="1"/>
</dbReference>
<dbReference type="InterPro" id="IPR036291">
    <property type="entry name" value="NAD(P)-bd_dom_sf"/>
</dbReference>
<keyword evidence="4" id="KW-1185">Reference proteome</keyword>
<dbReference type="PANTHER" id="PTHR43180:SF31">
    <property type="entry name" value="CHAIN DEHYDROGENASE_REDUCTASE, PUTATIVE (AFU_ORTHOLOGUE AFUA_2G16570)-RELATED"/>
    <property type="match status" value="1"/>
</dbReference>
<comment type="similarity">
    <text evidence="1">Belongs to the short-chain dehydrogenases/reductases (SDR) family.</text>
</comment>